<dbReference type="InterPro" id="IPR029058">
    <property type="entry name" value="AB_hydrolase_fold"/>
</dbReference>
<gene>
    <name evidence="1" type="ORF">NVS32_00645</name>
</gene>
<organism evidence="1 2">
    <name type="scientific">Tractidigestivibacter montrealensis</name>
    <dbReference type="NCBI Taxonomy" id="2972466"/>
    <lineage>
        <taxon>Bacteria</taxon>
        <taxon>Bacillati</taxon>
        <taxon>Actinomycetota</taxon>
        <taxon>Coriobacteriia</taxon>
        <taxon>Coriobacteriales</taxon>
        <taxon>Atopobiaceae</taxon>
        <taxon>Tractidigestivibacter</taxon>
    </lineage>
</organism>
<accession>A0ABT1Z5H9</accession>
<sequence length="195" mass="20365">MRYLRYNASAIPGGAERVFTFGHSGGGAQSALMGATGDSALYAPYLSSIGALFTDASGSAISDAVTGSMCWCPITSLDIANEAYEWMMGQFATTGTRAEGTWTKLFSGDLAEKFAAYVNDLGLVNENGSTLVLQEGGEGAYTSGSYYDAVVDAIETSLNNFLADTEFPYTPSTYAIEPSRSSASPSAIEVDSPAV</sequence>
<dbReference type="EMBL" id="JANSKA010000001">
    <property type="protein sequence ID" value="MCR9035467.1"/>
    <property type="molecule type" value="Genomic_DNA"/>
</dbReference>
<evidence type="ECO:0000313" key="1">
    <source>
        <dbReference type="EMBL" id="MCR9035467.1"/>
    </source>
</evidence>
<proteinExistence type="predicted"/>
<dbReference type="Gene3D" id="3.40.50.1820">
    <property type="entry name" value="alpha/beta hydrolase"/>
    <property type="match status" value="1"/>
</dbReference>
<evidence type="ECO:0008006" key="3">
    <source>
        <dbReference type="Google" id="ProtNLM"/>
    </source>
</evidence>
<keyword evidence="2" id="KW-1185">Reference proteome</keyword>
<comment type="caution">
    <text evidence="1">The sequence shown here is derived from an EMBL/GenBank/DDBJ whole genome shotgun (WGS) entry which is preliminary data.</text>
</comment>
<protein>
    <recommendedName>
        <fullName evidence="3">Carboxylic ester hydrolase</fullName>
    </recommendedName>
</protein>
<reference evidence="1 2" key="1">
    <citation type="submission" date="2022-08" db="EMBL/GenBank/DDBJ databases">
        <title>Tractidigestivibacter montrealensis type strain KD21.</title>
        <authorList>
            <person name="Diop K."/>
            <person name="Richard C."/>
            <person name="Routy B."/>
        </authorList>
    </citation>
    <scope>NUCLEOTIDE SEQUENCE [LARGE SCALE GENOMIC DNA]</scope>
    <source>
        <strain evidence="1 2">KD21</strain>
    </source>
</reference>
<dbReference type="Proteomes" id="UP001204320">
    <property type="component" value="Unassembled WGS sequence"/>
</dbReference>
<name>A0ABT1Z5H9_9ACTN</name>
<evidence type="ECO:0000313" key="2">
    <source>
        <dbReference type="Proteomes" id="UP001204320"/>
    </source>
</evidence>
<dbReference type="SUPFAM" id="SSF53474">
    <property type="entry name" value="alpha/beta-Hydrolases"/>
    <property type="match status" value="1"/>
</dbReference>
<dbReference type="RefSeq" id="WP_258498310.1">
    <property type="nucleotide sequence ID" value="NZ_JANSKA010000001.1"/>
</dbReference>